<dbReference type="Gene3D" id="2.40.160.10">
    <property type="entry name" value="Porin"/>
    <property type="match status" value="1"/>
</dbReference>
<dbReference type="PANTHER" id="PTHR34501">
    <property type="entry name" value="PROTEIN YDDL-RELATED"/>
    <property type="match status" value="1"/>
</dbReference>
<keyword evidence="10" id="KW-1185">Reference proteome</keyword>
<evidence type="ECO:0000256" key="8">
    <source>
        <dbReference type="SAM" id="SignalP"/>
    </source>
</evidence>
<dbReference type="GO" id="GO:0046930">
    <property type="term" value="C:pore complex"/>
    <property type="evidence" value="ECO:0007669"/>
    <property type="project" value="UniProtKB-KW"/>
</dbReference>
<reference evidence="9 10" key="1">
    <citation type="submission" date="2006-11" db="EMBL/GenBank/DDBJ databases">
        <authorList>
            <person name="Giovannoni S."/>
            <person name="Vergin K."/>
            <person name="Ferriera S."/>
            <person name="Johnson J."/>
            <person name="Kravitz S."/>
            <person name="Beeson K."/>
            <person name="Sutton G."/>
            <person name="Rogers Y.-H."/>
            <person name="Friedman R."/>
            <person name="Frazier M."/>
            <person name="Venter J.C."/>
        </authorList>
    </citation>
    <scope>NUCLEOTIDE SEQUENCE [LARGE SCALE GENOMIC DNA]</scope>
    <source>
        <strain evidence="9 10">HTCC2181</strain>
    </source>
</reference>
<evidence type="ECO:0000256" key="5">
    <source>
        <dbReference type="ARBA" id="ARBA00023065"/>
    </source>
</evidence>
<keyword evidence="3" id="KW-0812">Transmembrane</keyword>
<feature type="signal peptide" evidence="8">
    <location>
        <begin position="1"/>
        <end position="22"/>
    </location>
</feature>
<sequence>MNKTIKLAVAGAILSAASVANAGIIVPAGEWTLDINGNVNAYASWYEADDLSTSTVTGGLAGTRDVNGNDTAASIGTGLLPSWLGVTGTTRQNDLDVSFTISIQPGASDNSYTGDGATKGIALNDAGDGIVQTGSNSSVLARQAFLTFGDASWGSVKLGKDLGIFASDAILNDMTLLGVGSGGNVSGSALNSTNGGIGTGYIYAAWKGQVAYTTPNMNGFQATIGLTNPNQGVDSSTFQDGFGIEAKAHYAFPMGKVWVSGASYERDEATAANSYDVTVMDIGATVNVGNLALTGYFYSGEGAGTTFLGNLGATGGQERDSDGGYLQATYVIPSGTKLGAAYGVSNLDLANGEDASALVEENKRWTVGAYHPLTKHLNLVAEYTDLTSESHDGARNESGKVSLGAILFF</sequence>
<feature type="chain" id="PRO_5002628476" evidence="8">
    <location>
        <begin position="23"/>
        <end position="409"/>
    </location>
</feature>
<dbReference type="GO" id="GO:0015288">
    <property type="term" value="F:porin activity"/>
    <property type="evidence" value="ECO:0007669"/>
    <property type="project" value="UniProtKB-KW"/>
</dbReference>
<evidence type="ECO:0000256" key="1">
    <source>
        <dbReference type="ARBA" id="ARBA00022448"/>
    </source>
</evidence>
<evidence type="ECO:0000256" key="4">
    <source>
        <dbReference type="ARBA" id="ARBA00022729"/>
    </source>
</evidence>
<keyword evidence="4 8" id="KW-0732">Signal</keyword>
<evidence type="ECO:0000313" key="9">
    <source>
        <dbReference type="EMBL" id="EAV46725.1"/>
    </source>
</evidence>
<dbReference type="InterPro" id="IPR023614">
    <property type="entry name" value="Porin_dom_sf"/>
</dbReference>
<accession>A0P5B5</accession>
<evidence type="ECO:0000313" key="10">
    <source>
        <dbReference type="Proteomes" id="UP000054262"/>
    </source>
</evidence>
<dbReference type="Proteomes" id="UP000054262">
    <property type="component" value="Unassembled WGS sequence"/>
</dbReference>
<evidence type="ECO:0000256" key="6">
    <source>
        <dbReference type="ARBA" id="ARBA00023114"/>
    </source>
</evidence>
<dbReference type="GO" id="GO:0006811">
    <property type="term" value="P:monoatomic ion transport"/>
    <property type="evidence" value="ECO:0007669"/>
    <property type="project" value="UniProtKB-KW"/>
</dbReference>
<protein>
    <submittedName>
        <fullName evidence="9">Uncharacterized protein</fullName>
    </submittedName>
</protein>
<name>A0P5B5_9PROT</name>
<dbReference type="GO" id="GO:0009279">
    <property type="term" value="C:cell outer membrane"/>
    <property type="evidence" value="ECO:0007669"/>
    <property type="project" value="UniProtKB-SubCell"/>
</dbReference>
<dbReference type="EMBL" id="AAUX01000001">
    <property type="protein sequence ID" value="EAV46725.1"/>
    <property type="molecule type" value="Genomic_DNA"/>
</dbReference>
<dbReference type="InterPro" id="IPR050298">
    <property type="entry name" value="Gram-neg_bact_OMP"/>
</dbReference>
<evidence type="ECO:0000256" key="3">
    <source>
        <dbReference type="ARBA" id="ARBA00022692"/>
    </source>
</evidence>
<keyword evidence="1" id="KW-0813">Transport</keyword>
<keyword evidence="6" id="KW-0626">Porin</keyword>
<dbReference type="PANTHER" id="PTHR34501:SF9">
    <property type="entry name" value="MAJOR OUTER MEMBRANE PROTEIN P.IA"/>
    <property type="match status" value="1"/>
</dbReference>
<organism evidence="9 10">
    <name type="scientific">Methylophilales bacterium HTCC2181</name>
    <dbReference type="NCBI Taxonomy" id="383631"/>
    <lineage>
        <taxon>Bacteria</taxon>
        <taxon>Pseudomonadati</taxon>
        <taxon>Pseudomonadota</taxon>
        <taxon>Betaproteobacteria</taxon>
        <taxon>Nitrosomonadales</taxon>
        <taxon>OM43 clade</taxon>
    </lineage>
</organism>
<dbReference type="SUPFAM" id="SSF56935">
    <property type="entry name" value="Porins"/>
    <property type="match status" value="1"/>
</dbReference>
<proteinExistence type="predicted"/>
<gene>
    <name evidence="9" type="ORF">MB2181_01590</name>
</gene>
<dbReference type="OrthoDB" id="8735103at2"/>
<comment type="caution">
    <text evidence="9">The sequence shown here is derived from an EMBL/GenBank/DDBJ whole genome shotgun (WGS) entry which is preliminary data.</text>
</comment>
<keyword evidence="5" id="KW-0406">Ion transport</keyword>
<dbReference type="AlphaFoldDB" id="A0P5B5"/>
<evidence type="ECO:0000256" key="7">
    <source>
        <dbReference type="ARBA" id="ARBA00023237"/>
    </source>
</evidence>
<keyword evidence="2" id="KW-0472">Membrane</keyword>
<keyword evidence="2" id="KW-1134">Transmembrane beta strand</keyword>
<evidence type="ECO:0000256" key="2">
    <source>
        <dbReference type="ARBA" id="ARBA00022452"/>
    </source>
</evidence>
<keyword evidence="7" id="KW-0998">Cell outer membrane</keyword>